<reference evidence="2" key="1">
    <citation type="journal article" date="2015" name="Nature">
        <title>Complex archaea that bridge the gap between prokaryotes and eukaryotes.</title>
        <authorList>
            <person name="Spang A."/>
            <person name="Saw J.H."/>
            <person name="Jorgensen S.L."/>
            <person name="Zaremba-Niedzwiedzka K."/>
            <person name="Martijn J."/>
            <person name="Lind A.E."/>
            <person name="van Eijk R."/>
            <person name="Schleper C."/>
            <person name="Guy L."/>
            <person name="Ettema T.J."/>
        </authorList>
    </citation>
    <scope>NUCLEOTIDE SEQUENCE</scope>
</reference>
<dbReference type="EMBL" id="LAZR01006523">
    <property type="protein sequence ID" value="KKM91511.1"/>
    <property type="molecule type" value="Genomic_DNA"/>
</dbReference>
<name>A0A0F9LWL2_9ZZZZ</name>
<comment type="caution">
    <text evidence="2">The sequence shown here is derived from an EMBL/GenBank/DDBJ whole genome shotgun (WGS) entry which is preliminary data.</text>
</comment>
<feature type="region of interest" description="Disordered" evidence="1">
    <location>
        <begin position="70"/>
        <end position="101"/>
    </location>
</feature>
<accession>A0A0F9LWL2</accession>
<dbReference type="AlphaFoldDB" id="A0A0F9LWL2"/>
<evidence type="ECO:0000256" key="1">
    <source>
        <dbReference type="SAM" id="MobiDB-lite"/>
    </source>
</evidence>
<proteinExistence type="predicted"/>
<evidence type="ECO:0000313" key="2">
    <source>
        <dbReference type="EMBL" id="KKM91511.1"/>
    </source>
</evidence>
<gene>
    <name evidence="2" type="ORF">LCGC14_1227770</name>
</gene>
<organism evidence="2">
    <name type="scientific">marine sediment metagenome</name>
    <dbReference type="NCBI Taxonomy" id="412755"/>
    <lineage>
        <taxon>unclassified sequences</taxon>
        <taxon>metagenomes</taxon>
        <taxon>ecological metagenomes</taxon>
    </lineage>
</organism>
<sequence length="291" mass="32172">MEASANISKIERLLAGQFSGNTEKMFQALKSQLKKEAVKKEDCSLEGGTNRGIYLRAFIKGLNQIERERQKASDLTESDNLYSFPTGGNSSGNGNGNVSRAVEPLGASMHVGGTSSARLFSFPMPSISSVARHLTDFTEVKVIRSKHLKILQLDLQGIYSRKEIARMVGCSEPTITNVISSEAVQQFKRRAQSQMEDEYSSLMAPVISAIRESLHPDFADLPLRQDTAFKYLKTQGRGIQGSHIEHNHRHTVTGRNGGPIEVSDVKQKMLQKLGYSLDKIVEADFKEVPSD</sequence>
<protein>
    <submittedName>
        <fullName evidence="2">Uncharacterized protein</fullName>
    </submittedName>
</protein>